<dbReference type="PROSITE" id="PS50011">
    <property type="entry name" value="PROTEIN_KINASE_DOM"/>
    <property type="match status" value="1"/>
</dbReference>
<evidence type="ECO:0000313" key="3">
    <source>
        <dbReference type="Proteomes" id="UP000218209"/>
    </source>
</evidence>
<dbReference type="GO" id="GO:0005524">
    <property type="term" value="F:ATP binding"/>
    <property type="evidence" value="ECO:0007669"/>
    <property type="project" value="InterPro"/>
</dbReference>
<dbReference type="InterPro" id="IPR000719">
    <property type="entry name" value="Prot_kinase_dom"/>
</dbReference>
<accession>A0A1X6NMU6</accession>
<dbReference type="EMBL" id="KV919345">
    <property type="protein sequence ID" value="OSX69969.1"/>
    <property type="molecule type" value="Genomic_DNA"/>
</dbReference>
<dbReference type="Gene3D" id="1.10.510.10">
    <property type="entry name" value="Transferase(Phosphotransferase) domain 1"/>
    <property type="match status" value="1"/>
</dbReference>
<evidence type="ECO:0000259" key="1">
    <source>
        <dbReference type="PROSITE" id="PS50011"/>
    </source>
</evidence>
<dbReference type="OrthoDB" id="4062651at2759"/>
<protein>
    <recommendedName>
        <fullName evidence="1">Protein kinase domain-containing protein</fullName>
    </recommendedName>
</protein>
<dbReference type="AlphaFoldDB" id="A0A1X6NMU6"/>
<gene>
    <name evidence="2" type="ORF">BU14_0977s0001</name>
</gene>
<keyword evidence="3" id="KW-1185">Reference proteome</keyword>
<organism evidence="2 3">
    <name type="scientific">Porphyra umbilicalis</name>
    <name type="common">Purple laver</name>
    <name type="synonym">Red alga</name>
    <dbReference type="NCBI Taxonomy" id="2786"/>
    <lineage>
        <taxon>Eukaryota</taxon>
        <taxon>Rhodophyta</taxon>
        <taxon>Bangiophyceae</taxon>
        <taxon>Bangiales</taxon>
        <taxon>Bangiaceae</taxon>
        <taxon>Porphyra</taxon>
    </lineage>
</organism>
<proteinExistence type="predicted"/>
<dbReference type="SUPFAM" id="SSF56112">
    <property type="entry name" value="Protein kinase-like (PK-like)"/>
    <property type="match status" value="1"/>
</dbReference>
<reference evidence="2 3" key="1">
    <citation type="submission" date="2017-03" db="EMBL/GenBank/DDBJ databases">
        <title>WGS assembly of Porphyra umbilicalis.</title>
        <authorList>
            <person name="Brawley S.H."/>
            <person name="Blouin N.A."/>
            <person name="Ficko-Blean E."/>
            <person name="Wheeler G.L."/>
            <person name="Lohr M."/>
            <person name="Goodson H.V."/>
            <person name="Jenkins J.W."/>
            <person name="Blaby-Haas C.E."/>
            <person name="Helliwell K.E."/>
            <person name="Chan C."/>
            <person name="Marriage T."/>
            <person name="Bhattacharya D."/>
            <person name="Klein A.S."/>
            <person name="Badis Y."/>
            <person name="Brodie J."/>
            <person name="Cao Y."/>
            <person name="Collen J."/>
            <person name="Dittami S.M."/>
            <person name="Gachon C.M."/>
            <person name="Green B.R."/>
            <person name="Karpowicz S."/>
            <person name="Kim J.W."/>
            <person name="Kudahl U."/>
            <person name="Lin S."/>
            <person name="Michel G."/>
            <person name="Mittag M."/>
            <person name="Olson B.J."/>
            <person name="Pangilinan J."/>
            <person name="Peng Y."/>
            <person name="Qiu H."/>
            <person name="Shu S."/>
            <person name="Singer J.T."/>
            <person name="Smith A.G."/>
            <person name="Sprecher B.N."/>
            <person name="Wagner V."/>
            <person name="Wang W."/>
            <person name="Wang Z.-Y."/>
            <person name="Yan J."/>
            <person name="Yarish C."/>
            <person name="Zoeuner-Riek S."/>
            <person name="Zhuang Y."/>
            <person name="Zou Y."/>
            <person name="Lindquist E.A."/>
            <person name="Grimwood J."/>
            <person name="Barry K."/>
            <person name="Rokhsar D.S."/>
            <person name="Schmutz J."/>
            <person name="Stiller J.W."/>
            <person name="Grossman A.R."/>
            <person name="Prochnik S.E."/>
        </authorList>
    </citation>
    <scope>NUCLEOTIDE SEQUENCE [LARGE SCALE GENOMIC DNA]</scope>
    <source>
        <strain evidence="2">4086291</strain>
    </source>
</reference>
<dbReference type="GO" id="GO:0004672">
    <property type="term" value="F:protein kinase activity"/>
    <property type="evidence" value="ECO:0007669"/>
    <property type="project" value="InterPro"/>
</dbReference>
<dbReference type="Proteomes" id="UP000218209">
    <property type="component" value="Unassembled WGS sequence"/>
</dbReference>
<feature type="domain" description="Protein kinase" evidence="1">
    <location>
        <begin position="152"/>
        <end position="334"/>
    </location>
</feature>
<evidence type="ECO:0000313" key="2">
    <source>
        <dbReference type="EMBL" id="OSX69969.1"/>
    </source>
</evidence>
<dbReference type="Pfam" id="PF00069">
    <property type="entry name" value="Pkinase"/>
    <property type="match status" value="1"/>
</dbReference>
<sequence length="334" mass="36022">MAEPSACRLRSFSWFAPEPESSSTAVVEIGLDGAVYELTIASNQAAAVCVENAAISAIVGIPSPHTQDGAAWGKTMDACFRLTKDYRHLWELPAAERKAAQAVASDWYIAFPVKRQLKTVEGSVVCVPPDWRVATTWMLPVDNPCGPEVSVLDKADVTPVRALGRHIAKVTLSDGSYACLKQVYRLPCPPDFLREATMLAGLPAHPNIVSLRGVVDAGVGRGTVDGLLLSLVEGVLFSSLTTASTVEAGKWKWQLRSALDHLHAQSPPRVWGDAKPDNIFINTVDDLVIFDFGGGHTSGWVDADVQETVKGDNQGYDRICKWLDVITNSAVGLE</sequence>
<dbReference type="InterPro" id="IPR011009">
    <property type="entry name" value="Kinase-like_dom_sf"/>
</dbReference>
<name>A0A1X6NMU6_PORUM</name>